<dbReference type="Pfam" id="PF00126">
    <property type="entry name" value="HTH_1"/>
    <property type="match status" value="1"/>
</dbReference>
<evidence type="ECO:0000256" key="3">
    <source>
        <dbReference type="ARBA" id="ARBA00023125"/>
    </source>
</evidence>
<sequence length="291" mass="33604">MNIKWLKTFILAAQHENFRITAEKLFLTQPTVTFQIKQLENEVGAQLFRREGRNVFLTLEGEHFLKHALALTEQYETAVQAMHTLQKGYHSTLTLATSPLVATTHLTFILRRFMHDYPHIEVIVKVMESSQIEEALLQNTIDIGFSRQGAFHRFTEQYILSEDPVVMIVPHDGYDWESGPLINYEAIFESLPLITHNHPEYWDALLSDIYARYSLKTMVVSQVSTTKHFIEEGLGFSFLPHIAVRRELAEGRLLLVDHHPFKLPKTRTYLLTHHPTASARLFADFTTALMT</sequence>
<dbReference type="SUPFAM" id="SSF46785">
    <property type="entry name" value="Winged helix' DNA-binding domain"/>
    <property type="match status" value="1"/>
</dbReference>
<evidence type="ECO:0000313" key="6">
    <source>
        <dbReference type="EMBL" id="GGH87649.1"/>
    </source>
</evidence>
<dbReference type="RefSeq" id="WP_188498971.1">
    <property type="nucleotide sequence ID" value="NZ_BMFV01000041.1"/>
</dbReference>
<dbReference type="Pfam" id="PF03466">
    <property type="entry name" value="LysR_substrate"/>
    <property type="match status" value="1"/>
</dbReference>
<dbReference type="InterPro" id="IPR036388">
    <property type="entry name" value="WH-like_DNA-bd_sf"/>
</dbReference>
<feature type="domain" description="HTH lysR-type" evidence="5">
    <location>
        <begin position="1"/>
        <end position="58"/>
    </location>
</feature>
<proteinExistence type="inferred from homology"/>
<name>A0A8J3EQG0_9BACL</name>
<dbReference type="CDD" id="cd05466">
    <property type="entry name" value="PBP2_LTTR_substrate"/>
    <property type="match status" value="1"/>
</dbReference>
<dbReference type="PROSITE" id="PS50931">
    <property type="entry name" value="HTH_LYSR"/>
    <property type="match status" value="1"/>
</dbReference>
<dbReference type="Gene3D" id="3.40.190.290">
    <property type="match status" value="1"/>
</dbReference>
<dbReference type="InterPro" id="IPR036390">
    <property type="entry name" value="WH_DNA-bd_sf"/>
</dbReference>
<dbReference type="PANTHER" id="PTHR30126:SF64">
    <property type="entry name" value="HTH-TYPE TRANSCRIPTIONAL REGULATOR CITR"/>
    <property type="match status" value="1"/>
</dbReference>
<dbReference type="SUPFAM" id="SSF53850">
    <property type="entry name" value="Periplasmic binding protein-like II"/>
    <property type="match status" value="1"/>
</dbReference>
<dbReference type="AlphaFoldDB" id="A0A8J3EQG0"/>
<reference evidence="6" key="1">
    <citation type="journal article" date="2014" name="Int. J. Syst. Evol. Microbiol.">
        <title>Complete genome sequence of Corynebacterium casei LMG S-19264T (=DSM 44701T), isolated from a smear-ripened cheese.</title>
        <authorList>
            <consortium name="US DOE Joint Genome Institute (JGI-PGF)"/>
            <person name="Walter F."/>
            <person name="Albersmeier A."/>
            <person name="Kalinowski J."/>
            <person name="Ruckert C."/>
        </authorList>
    </citation>
    <scope>NUCLEOTIDE SEQUENCE</scope>
    <source>
        <strain evidence="6">CGMCC 1.12777</strain>
    </source>
</reference>
<evidence type="ECO:0000256" key="4">
    <source>
        <dbReference type="ARBA" id="ARBA00023163"/>
    </source>
</evidence>
<comment type="caution">
    <text evidence="6">The sequence shown here is derived from an EMBL/GenBank/DDBJ whole genome shotgun (WGS) entry which is preliminary data.</text>
</comment>
<keyword evidence="7" id="KW-1185">Reference proteome</keyword>
<organism evidence="6 7">
    <name type="scientific">Pullulanibacillus pueri</name>
    <dbReference type="NCBI Taxonomy" id="1437324"/>
    <lineage>
        <taxon>Bacteria</taxon>
        <taxon>Bacillati</taxon>
        <taxon>Bacillota</taxon>
        <taxon>Bacilli</taxon>
        <taxon>Bacillales</taxon>
        <taxon>Sporolactobacillaceae</taxon>
        <taxon>Pullulanibacillus</taxon>
    </lineage>
</organism>
<dbReference type="FunFam" id="1.10.10.10:FF:000001">
    <property type="entry name" value="LysR family transcriptional regulator"/>
    <property type="match status" value="1"/>
</dbReference>
<dbReference type="InterPro" id="IPR000847">
    <property type="entry name" value="LysR_HTH_N"/>
</dbReference>
<dbReference type="Gene3D" id="1.10.10.10">
    <property type="entry name" value="Winged helix-like DNA-binding domain superfamily/Winged helix DNA-binding domain"/>
    <property type="match status" value="1"/>
</dbReference>
<protein>
    <submittedName>
        <fullName evidence="6">HTH-type transcriptional regulator CitR</fullName>
    </submittedName>
</protein>
<gene>
    <name evidence="6" type="primary">citR</name>
    <name evidence="6" type="ORF">GCM10007096_38150</name>
</gene>
<dbReference type="GO" id="GO:0003700">
    <property type="term" value="F:DNA-binding transcription factor activity"/>
    <property type="evidence" value="ECO:0007669"/>
    <property type="project" value="InterPro"/>
</dbReference>
<comment type="similarity">
    <text evidence="1">Belongs to the LysR transcriptional regulatory family.</text>
</comment>
<keyword evidence="4" id="KW-0804">Transcription</keyword>
<evidence type="ECO:0000256" key="1">
    <source>
        <dbReference type="ARBA" id="ARBA00009437"/>
    </source>
</evidence>
<evidence type="ECO:0000313" key="7">
    <source>
        <dbReference type="Proteomes" id="UP000656813"/>
    </source>
</evidence>
<keyword evidence="2" id="KW-0805">Transcription regulation</keyword>
<accession>A0A8J3EQG0</accession>
<dbReference type="EMBL" id="BMFV01000041">
    <property type="protein sequence ID" value="GGH87649.1"/>
    <property type="molecule type" value="Genomic_DNA"/>
</dbReference>
<evidence type="ECO:0000259" key="5">
    <source>
        <dbReference type="PROSITE" id="PS50931"/>
    </source>
</evidence>
<evidence type="ECO:0000256" key="2">
    <source>
        <dbReference type="ARBA" id="ARBA00023015"/>
    </source>
</evidence>
<keyword evidence="3" id="KW-0238">DNA-binding</keyword>
<dbReference type="Proteomes" id="UP000656813">
    <property type="component" value="Unassembled WGS sequence"/>
</dbReference>
<dbReference type="InterPro" id="IPR005119">
    <property type="entry name" value="LysR_subst-bd"/>
</dbReference>
<dbReference type="PRINTS" id="PR00039">
    <property type="entry name" value="HTHLYSR"/>
</dbReference>
<reference evidence="6" key="2">
    <citation type="submission" date="2020-09" db="EMBL/GenBank/DDBJ databases">
        <authorList>
            <person name="Sun Q."/>
            <person name="Zhou Y."/>
        </authorList>
    </citation>
    <scope>NUCLEOTIDE SEQUENCE</scope>
    <source>
        <strain evidence="6">CGMCC 1.12777</strain>
    </source>
</reference>
<dbReference type="PANTHER" id="PTHR30126">
    <property type="entry name" value="HTH-TYPE TRANSCRIPTIONAL REGULATOR"/>
    <property type="match status" value="1"/>
</dbReference>
<dbReference type="GO" id="GO:0000976">
    <property type="term" value="F:transcription cis-regulatory region binding"/>
    <property type="evidence" value="ECO:0007669"/>
    <property type="project" value="TreeGrafter"/>
</dbReference>